<sequence length="42" mass="4528">CCWSVTSSPRARPGTPRASCRSSTWATRRPTSTSTPSTSISR</sequence>
<feature type="region of interest" description="Disordered" evidence="1">
    <location>
        <begin position="1"/>
        <end position="42"/>
    </location>
</feature>
<feature type="non-terminal residue" evidence="2">
    <location>
        <position position="1"/>
    </location>
</feature>
<evidence type="ECO:0000256" key="1">
    <source>
        <dbReference type="SAM" id="MobiDB-lite"/>
    </source>
</evidence>
<organism evidence="2">
    <name type="scientific">uncultured Rubellimicrobium sp</name>
    <dbReference type="NCBI Taxonomy" id="543078"/>
    <lineage>
        <taxon>Bacteria</taxon>
        <taxon>Pseudomonadati</taxon>
        <taxon>Pseudomonadota</taxon>
        <taxon>Alphaproteobacteria</taxon>
        <taxon>Rhodobacterales</taxon>
        <taxon>Roseobacteraceae</taxon>
        <taxon>Rubellimicrobium</taxon>
        <taxon>environmental samples</taxon>
    </lineage>
</organism>
<feature type="compositionally biased region" description="Low complexity" evidence="1">
    <location>
        <begin position="21"/>
        <end position="42"/>
    </location>
</feature>
<dbReference type="EC" id="1.5.99.1" evidence="2"/>
<evidence type="ECO:0000313" key="2">
    <source>
        <dbReference type="EMBL" id="CAA9391395.1"/>
    </source>
</evidence>
<feature type="non-terminal residue" evidence="2">
    <location>
        <position position="42"/>
    </location>
</feature>
<dbReference type="GO" id="GO:0016491">
    <property type="term" value="F:oxidoreductase activity"/>
    <property type="evidence" value="ECO:0007669"/>
    <property type="project" value="UniProtKB-KW"/>
</dbReference>
<dbReference type="AlphaFoldDB" id="A0A6J4NM06"/>
<accession>A0A6J4NM06</accession>
<reference evidence="2" key="1">
    <citation type="submission" date="2020-02" db="EMBL/GenBank/DDBJ databases">
        <authorList>
            <person name="Meier V. D."/>
        </authorList>
    </citation>
    <scope>NUCLEOTIDE SEQUENCE</scope>
    <source>
        <strain evidence="2">AVDCRST_MAG15</strain>
    </source>
</reference>
<protein>
    <submittedName>
        <fullName evidence="2">Sarcosine dehydrogenase</fullName>
        <ecNumber evidence="2">1.5.99.1</ecNumber>
    </submittedName>
</protein>
<dbReference type="EMBL" id="CADCUU010000069">
    <property type="protein sequence ID" value="CAA9391395.1"/>
    <property type="molecule type" value="Genomic_DNA"/>
</dbReference>
<keyword evidence="2" id="KW-0560">Oxidoreductase</keyword>
<name>A0A6J4NM06_9RHOB</name>
<gene>
    <name evidence="2" type="ORF">AVDCRST_MAG15-468</name>
</gene>
<proteinExistence type="predicted"/>